<name>A0ACC2X1U0_9TREE</name>
<organism evidence="1 2">
    <name type="scientific">Naganishia vaughanmartiniae</name>
    <dbReference type="NCBI Taxonomy" id="1424756"/>
    <lineage>
        <taxon>Eukaryota</taxon>
        <taxon>Fungi</taxon>
        <taxon>Dikarya</taxon>
        <taxon>Basidiomycota</taxon>
        <taxon>Agaricomycotina</taxon>
        <taxon>Tremellomycetes</taxon>
        <taxon>Filobasidiales</taxon>
        <taxon>Filobasidiaceae</taxon>
        <taxon>Naganishia</taxon>
    </lineage>
</organism>
<comment type="caution">
    <text evidence="1">The sequence shown here is derived from an EMBL/GenBank/DDBJ whole genome shotgun (WGS) entry which is preliminary data.</text>
</comment>
<sequence length="117" mass="12956">MQRADFLFLNIVKTTCSLVLTCLMYAHSELLDALCIASPIAPYVNSIVKPMDKMSKVLELRMAVTWYFRLRPRAADDIAKALGWDTTDGTLEAFLLGLGKLDLDMDKANAKVSNSAV</sequence>
<evidence type="ECO:0000313" key="2">
    <source>
        <dbReference type="Proteomes" id="UP001243375"/>
    </source>
</evidence>
<proteinExistence type="predicted"/>
<dbReference type="EMBL" id="JASBWU010000012">
    <property type="protein sequence ID" value="KAJ9117545.1"/>
    <property type="molecule type" value="Genomic_DNA"/>
</dbReference>
<keyword evidence="2" id="KW-1185">Reference proteome</keyword>
<reference evidence="1" key="1">
    <citation type="submission" date="2023-04" db="EMBL/GenBank/DDBJ databases">
        <title>Draft Genome sequencing of Naganishia species isolated from polar environments using Oxford Nanopore Technology.</title>
        <authorList>
            <person name="Leo P."/>
            <person name="Venkateswaran K."/>
        </authorList>
    </citation>
    <scope>NUCLEOTIDE SEQUENCE</scope>
    <source>
        <strain evidence="1">MNA-CCFEE 5425</strain>
    </source>
</reference>
<evidence type="ECO:0000313" key="1">
    <source>
        <dbReference type="EMBL" id="KAJ9117545.1"/>
    </source>
</evidence>
<protein>
    <submittedName>
        <fullName evidence="1">Uncharacterized protein</fullName>
    </submittedName>
</protein>
<dbReference type="Proteomes" id="UP001243375">
    <property type="component" value="Unassembled WGS sequence"/>
</dbReference>
<accession>A0ACC2X1U0</accession>
<gene>
    <name evidence="1" type="ORF">QFC22_004395</name>
</gene>